<keyword evidence="2" id="KW-1185">Reference proteome</keyword>
<accession>A0A917TCV1</accession>
<sequence>MQIGAVQMYLGHGHLFLGATTAVDLSVFDGEGPVTATEHHVRVAARPQVGLVRVRLWQGAGPRVGRLVFDGKLALPDGRFCVEEATGLSRYVTKANSYAPRVLVAVDDPGHASRVDVVLEPEFVPRSAQVWTAGEPPFPKLTVAPTAPRHRADVFADALAGHDFPRKRLTAALQVVAEERRQRNSEQSVSFYVNDIVEWLRWLHDRVTYEMCRDTGLFLMEQLGRRQPELLAEDVLVNLQRRLGQQLF</sequence>
<evidence type="ECO:0000313" key="2">
    <source>
        <dbReference type="Proteomes" id="UP000642070"/>
    </source>
</evidence>
<protein>
    <submittedName>
        <fullName evidence="1">Uncharacterized protein</fullName>
    </submittedName>
</protein>
<comment type="caution">
    <text evidence="1">The sequence shown here is derived from an EMBL/GenBank/DDBJ whole genome shotgun (WGS) entry which is preliminary data.</text>
</comment>
<reference evidence="1" key="2">
    <citation type="submission" date="2020-09" db="EMBL/GenBank/DDBJ databases">
        <authorList>
            <person name="Sun Q."/>
            <person name="Ohkuma M."/>
        </authorList>
    </citation>
    <scope>NUCLEOTIDE SEQUENCE</scope>
    <source>
        <strain evidence="1">JCM 19831</strain>
    </source>
</reference>
<evidence type="ECO:0000313" key="1">
    <source>
        <dbReference type="EMBL" id="GGM17640.1"/>
    </source>
</evidence>
<dbReference type="AlphaFoldDB" id="A0A917TCV1"/>
<gene>
    <name evidence="1" type="ORF">GCM10007977_018640</name>
</gene>
<name>A0A917TCV1_9ACTN</name>
<organism evidence="1 2">
    <name type="scientific">Dactylosporangium sucinum</name>
    <dbReference type="NCBI Taxonomy" id="1424081"/>
    <lineage>
        <taxon>Bacteria</taxon>
        <taxon>Bacillati</taxon>
        <taxon>Actinomycetota</taxon>
        <taxon>Actinomycetes</taxon>
        <taxon>Micromonosporales</taxon>
        <taxon>Micromonosporaceae</taxon>
        <taxon>Dactylosporangium</taxon>
    </lineage>
</organism>
<reference evidence="1" key="1">
    <citation type="journal article" date="2014" name="Int. J. Syst. Evol. Microbiol.">
        <title>Complete genome sequence of Corynebacterium casei LMG S-19264T (=DSM 44701T), isolated from a smear-ripened cheese.</title>
        <authorList>
            <consortium name="US DOE Joint Genome Institute (JGI-PGF)"/>
            <person name="Walter F."/>
            <person name="Albersmeier A."/>
            <person name="Kalinowski J."/>
            <person name="Ruckert C."/>
        </authorList>
    </citation>
    <scope>NUCLEOTIDE SEQUENCE</scope>
    <source>
        <strain evidence="1">JCM 19831</strain>
    </source>
</reference>
<dbReference type="EMBL" id="BMPI01000007">
    <property type="protein sequence ID" value="GGM17640.1"/>
    <property type="molecule type" value="Genomic_DNA"/>
</dbReference>
<proteinExistence type="predicted"/>
<dbReference type="RefSeq" id="WP_190249333.1">
    <property type="nucleotide sequence ID" value="NZ_BMPI01000007.1"/>
</dbReference>
<dbReference type="Proteomes" id="UP000642070">
    <property type="component" value="Unassembled WGS sequence"/>
</dbReference>